<comment type="caution">
    <text evidence="1">The sequence shown here is derived from an EMBL/GenBank/DDBJ whole genome shotgun (WGS) entry which is preliminary data.</text>
</comment>
<dbReference type="Proteomes" id="UP000652761">
    <property type="component" value="Unassembled WGS sequence"/>
</dbReference>
<reference evidence="1" key="1">
    <citation type="submission" date="2017-07" db="EMBL/GenBank/DDBJ databases">
        <title>Taro Niue Genome Assembly and Annotation.</title>
        <authorList>
            <person name="Atibalentja N."/>
            <person name="Keating K."/>
            <person name="Fields C.J."/>
        </authorList>
    </citation>
    <scope>NUCLEOTIDE SEQUENCE</scope>
    <source>
        <strain evidence="1">Niue_2</strain>
        <tissue evidence="1">Leaf</tissue>
    </source>
</reference>
<evidence type="ECO:0000313" key="2">
    <source>
        <dbReference type="Proteomes" id="UP000652761"/>
    </source>
</evidence>
<dbReference type="AlphaFoldDB" id="A0A843XY10"/>
<proteinExistence type="predicted"/>
<organism evidence="1 2">
    <name type="scientific">Colocasia esculenta</name>
    <name type="common">Wild taro</name>
    <name type="synonym">Arum esculentum</name>
    <dbReference type="NCBI Taxonomy" id="4460"/>
    <lineage>
        <taxon>Eukaryota</taxon>
        <taxon>Viridiplantae</taxon>
        <taxon>Streptophyta</taxon>
        <taxon>Embryophyta</taxon>
        <taxon>Tracheophyta</taxon>
        <taxon>Spermatophyta</taxon>
        <taxon>Magnoliopsida</taxon>
        <taxon>Liliopsida</taxon>
        <taxon>Araceae</taxon>
        <taxon>Aroideae</taxon>
        <taxon>Colocasieae</taxon>
        <taxon>Colocasia</taxon>
    </lineage>
</organism>
<accession>A0A843XY10</accession>
<name>A0A843XY10_COLES</name>
<evidence type="ECO:0000313" key="1">
    <source>
        <dbReference type="EMBL" id="MQM23575.1"/>
    </source>
</evidence>
<protein>
    <submittedName>
        <fullName evidence="1">Uncharacterized protein</fullName>
    </submittedName>
</protein>
<sequence length="163" mass="18477">MVRGVSREVKRCLPYWTDERDLGRVVVDNEVYTALVINGVDISIDGVDTGSLFLEIFHEDRGVDTVPNCVDTRPSFHKTLFGQLGQCVDTLSGSVDTLRLKFQLMTFLDTWSLEDQGNLPRQEEREKGICIQRSRAVPPREEEGEEEKELVIAAVLVQKEIQP</sequence>
<dbReference type="EMBL" id="NMUH01016932">
    <property type="protein sequence ID" value="MQM23575.1"/>
    <property type="molecule type" value="Genomic_DNA"/>
</dbReference>
<feature type="non-terminal residue" evidence="1">
    <location>
        <position position="1"/>
    </location>
</feature>
<gene>
    <name evidence="1" type="ORF">Taro_056641</name>
</gene>
<keyword evidence="2" id="KW-1185">Reference proteome</keyword>